<reference evidence="2" key="1">
    <citation type="submission" date="2015-06" db="EMBL/GenBank/DDBJ databases">
        <title>Expansion of signal transduction pathways in fungi by whole-genome duplication.</title>
        <authorList>
            <consortium name="DOE Joint Genome Institute"/>
            <person name="Corrochano L.M."/>
            <person name="Kuo A."/>
            <person name="Marcet-Houben M."/>
            <person name="Polaino S."/>
            <person name="Salamov A."/>
            <person name="Villalobos J.M."/>
            <person name="Alvarez M.I."/>
            <person name="Avalos J."/>
            <person name="Benito E.P."/>
            <person name="Benoit I."/>
            <person name="Burger G."/>
            <person name="Camino L.P."/>
            <person name="Canovas D."/>
            <person name="Cerda-Olmedo E."/>
            <person name="Cheng J.-F."/>
            <person name="Dominguez A."/>
            <person name="Elias M."/>
            <person name="Eslava A.P."/>
            <person name="Glaser F."/>
            <person name="Grimwood J."/>
            <person name="Gutierrez G."/>
            <person name="Heitman J."/>
            <person name="Henrissat B."/>
            <person name="Iturriaga E.A."/>
            <person name="Lang B.F."/>
            <person name="Lavin J.L."/>
            <person name="Lee S."/>
            <person name="Li W."/>
            <person name="Lindquist E."/>
            <person name="Lopez-Garcia S."/>
            <person name="Luque E.M."/>
            <person name="Marcos A.T."/>
            <person name="Martin J."/>
            <person name="McCluskey K."/>
            <person name="Medina H.R."/>
            <person name="Miralles-Duran A."/>
            <person name="Miyazaki A."/>
            <person name="Munoz-Torres E."/>
            <person name="Oguiza J.A."/>
            <person name="Ohm R."/>
            <person name="Olmedo M."/>
            <person name="Orejas M."/>
            <person name="Ortiz-Castellanos L."/>
            <person name="Pisabarro A.G."/>
            <person name="Rodriguez-Romero J."/>
            <person name="Ruiz-Herrera J."/>
            <person name="Ruiz-Vazquez R."/>
            <person name="Sanz C."/>
            <person name="Schackwitz W."/>
            <person name="Schmutz J."/>
            <person name="Shahriari M."/>
            <person name="Shelest E."/>
            <person name="Silva-Franco F."/>
            <person name="Soanes D."/>
            <person name="Syed K."/>
            <person name="Tagua V.G."/>
            <person name="Talbot N.J."/>
            <person name="Thon M."/>
            <person name="De vries R.P."/>
            <person name="Wiebenga A."/>
            <person name="Yadav J.S."/>
            <person name="Braun E.L."/>
            <person name="Baker S."/>
            <person name="Garre V."/>
            <person name="Horwitz B."/>
            <person name="Torres-Martinez S."/>
            <person name="Idnurm A."/>
            <person name="Herrera-Estrella A."/>
            <person name="Gabaldon T."/>
            <person name="Grigoriev I.V."/>
        </authorList>
    </citation>
    <scope>NUCLEOTIDE SEQUENCE [LARGE SCALE GENOMIC DNA]</scope>
    <source>
        <strain evidence="2">NRRL 1555(-)</strain>
    </source>
</reference>
<name>A0A162UBB3_PHYB8</name>
<protein>
    <submittedName>
        <fullName evidence="1">Uncharacterized protein</fullName>
    </submittedName>
</protein>
<accession>A0A162UBB3</accession>
<dbReference type="Proteomes" id="UP000077315">
    <property type="component" value="Unassembled WGS sequence"/>
</dbReference>
<dbReference type="GeneID" id="29001638"/>
<dbReference type="EMBL" id="KV440978">
    <property type="protein sequence ID" value="OAD74952.1"/>
    <property type="molecule type" value="Genomic_DNA"/>
</dbReference>
<evidence type="ECO:0000313" key="2">
    <source>
        <dbReference type="Proteomes" id="UP000077315"/>
    </source>
</evidence>
<gene>
    <name evidence="1" type="ORF">PHYBLDRAFT_61007</name>
</gene>
<sequence>MSPSQERNTHQTADTCNLHTATGTANYYISLPHRYQRDSTIKLWGTVKTDGVEILILKHIHDTIQESTYRRATIANTEDTFIIGAFSSEQQEIISDHFIFVDSGRYLSYCMCEDFTVAGPRGYWYTSSQQRVEPKRGKFF</sequence>
<evidence type="ECO:0000313" key="1">
    <source>
        <dbReference type="EMBL" id="OAD74952.1"/>
    </source>
</evidence>
<dbReference type="VEuPathDB" id="FungiDB:PHYBLDRAFT_61007"/>
<organism evidence="1 2">
    <name type="scientific">Phycomyces blakesleeanus (strain ATCC 8743b / DSM 1359 / FGSC 10004 / NBRC 33097 / NRRL 1555)</name>
    <dbReference type="NCBI Taxonomy" id="763407"/>
    <lineage>
        <taxon>Eukaryota</taxon>
        <taxon>Fungi</taxon>
        <taxon>Fungi incertae sedis</taxon>
        <taxon>Mucoromycota</taxon>
        <taxon>Mucoromycotina</taxon>
        <taxon>Mucoromycetes</taxon>
        <taxon>Mucorales</taxon>
        <taxon>Phycomycetaceae</taxon>
        <taxon>Phycomyces</taxon>
    </lineage>
</organism>
<keyword evidence="2" id="KW-1185">Reference proteome</keyword>
<proteinExistence type="predicted"/>
<dbReference type="InParanoid" id="A0A162UBB3"/>
<dbReference type="AlphaFoldDB" id="A0A162UBB3"/>
<dbReference type="RefSeq" id="XP_018292992.1">
    <property type="nucleotide sequence ID" value="XM_018440732.1"/>
</dbReference>